<dbReference type="Gene3D" id="1.10.238.10">
    <property type="entry name" value="EF-hand"/>
    <property type="match status" value="1"/>
</dbReference>
<keyword evidence="7 18" id="KW-0479">Metal-binding</keyword>
<keyword evidence="4 19" id="KW-0109">Calcium transport</keyword>
<dbReference type="InterPro" id="IPR002048">
    <property type="entry name" value="EF_hand_dom"/>
</dbReference>
<dbReference type="SMART" id="SM01062">
    <property type="entry name" value="Ca_chan_IQ"/>
    <property type="match status" value="1"/>
</dbReference>
<feature type="region of interest" description="Disordered" evidence="21">
    <location>
        <begin position="297"/>
        <end position="344"/>
    </location>
</feature>
<dbReference type="FunFam" id="1.20.120.350:FF:000011">
    <property type="entry name" value="Voltage-dependent N-type calcium channel subunit alpha"/>
    <property type="match status" value="1"/>
</dbReference>
<keyword evidence="11 22" id="KW-1133">Transmembrane helix</keyword>
<dbReference type="PANTHER" id="PTHR45628:SF7">
    <property type="entry name" value="VOLTAGE-DEPENDENT CALCIUM CHANNEL TYPE A SUBUNIT ALPHA-1"/>
    <property type="match status" value="1"/>
</dbReference>
<feature type="transmembrane region" description="Helical" evidence="22">
    <location>
        <begin position="506"/>
        <end position="528"/>
    </location>
</feature>
<evidence type="ECO:0000256" key="14">
    <source>
        <dbReference type="ARBA" id="ARBA00023180"/>
    </source>
</evidence>
<dbReference type="InterPro" id="IPR014873">
    <property type="entry name" value="VDCC_a1su_IQ"/>
</dbReference>
<feature type="transmembrane region" description="Helical" evidence="22">
    <location>
        <begin position="735"/>
        <end position="753"/>
    </location>
</feature>
<evidence type="ECO:0000313" key="24">
    <source>
        <dbReference type="EnsemblMetazoa" id="AMEC009785-PA"/>
    </source>
</evidence>
<evidence type="ECO:0000256" key="11">
    <source>
        <dbReference type="ARBA" id="ARBA00022989"/>
    </source>
</evidence>
<evidence type="ECO:0000256" key="20">
    <source>
        <dbReference type="SAM" id="Coils"/>
    </source>
</evidence>
<dbReference type="STRING" id="34690.A0A182TWX1"/>
<dbReference type="GO" id="GO:0008331">
    <property type="term" value="F:high voltage-gated calcium channel activity"/>
    <property type="evidence" value="ECO:0007669"/>
    <property type="project" value="TreeGrafter"/>
</dbReference>
<name>A0A182TWX1_9DIPT</name>
<dbReference type="GO" id="GO:0016322">
    <property type="term" value="P:neuron remodeling"/>
    <property type="evidence" value="ECO:0007669"/>
    <property type="project" value="UniProtKB-ARBA"/>
</dbReference>
<keyword evidence="10 19" id="KW-0851">Voltage-gated channel</keyword>
<dbReference type="PROSITE" id="PS50222">
    <property type="entry name" value="EF_HAND_2"/>
    <property type="match status" value="1"/>
</dbReference>
<dbReference type="PANTHER" id="PTHR45628">
    <property type="entry name" value="VOLTAGE-DEPENDENT CALCIUM CHANNEL TYPE A SUBUNIT ALPHA-1"/>
    <property type="match status" value="1"/>
</dbReference>
<dbReference type="GO" id="GO:0050906">
    <property type="term" value="P:detection of stimulus involved in sensory perception"/>
    <property type="evidence" value="ECO:0007669"/>
    <property type="project" value="UniProtKB-ARBA"/>
</dbReference>
<keyword evidence="15" id="KW-0407">Ion channel</keyword>
<sequence length="1042" mass="119833">YLKAKVKTQGKCKGFWRAEKRFRFWIRHTVKTQWFYWFVIVLVFFNTVCVAVEHYGQPNWLTQFLYYAEYVFLGLFMMEMWIKMYALGPRIYFESSFNRFDCVVISGSIFEVVWSEVKGGSFGLSVLRALRLLRIFKVTKYWSSLRNLVISLLNSMRSIISLLFLLFLFILIFALLGMQLFGGQFNLPDGTPPTNFNTFPIALLTVFQILTGEDWNEVMYQGIESQGGHKKGMIYSLYFIILVLFGNYTLLNVFLAIAVDNLANAQELTAAEEEQLEENKEKQQMELDKEMEALHMQNDGSPPRVEVSSPSPTRGNGSGGSTKSKKKGEEKEEDDDEIPDGPKPMLPYSSMFVLSPTNPIRCGAHWVVNLRYFDFFIMVVISLSSIALAAEDPVEEDSPRNKILNFFDYAFTGVFTIEMLLKIVDLGVILHPGSYLREFWNVMDAVVVICAAVSFGFDMTGSSAGQNLSTIKSLRVLRVLRPLKTIKRVPKLKAVFDCVVNSLKNVINILIVYILFQFIFAVIAVQLFNGKFFYCTDDSKHTSEECKGHFFVYDGADQLPRREPREWKTQSFHYDNVATAMLTLFAVQTGEGWPQVLQNSMAATYEDKGPIQNFRIEMSIFYIVYFIVFPFFFVNIFVALIIITFQEQGEAELQDGEIDKNQKSCIDFTIGARPLERYMPNKRNSFKYKVWRIVVSTPFEYFIMMLIVFNTLLLMMKHMFYDDHTICQNFFKDPWNIFDFITVIGSIIDALVLELGENSFNVGFLRLFRAARLIKLLRQELIRNQAINQCATGESWPNIMLACLKGRPCDPRANKPNETCGSTLAYAYFVSFIFFCSFLMLNLFVAVIMDNFDYLTRDSSILGAHHLDEFVRIWAEYDPNATGKIHYTEMYDMLKNMDPPLGFGNKCPNRLAYKKLIRMNMPLDAEGKVAFTTTLFALIRENLNIKMRTAEEMDQADAELRHTISHIWPLQAKKMLDLLVPLNEELNAGKLTVGKIYAGLLILESWRNTKFGQVESDLPFHLHTYCAYSPAASETHTFVVSV</sequence>
<evidence type="ECO:0000256" key="8">
    <source>
        <dbReference type="ARBA" id="ARBA00022737"/>
    </source>
</evidence>
<dbReference type="GO" id="GO:0009582">
    <property type="term" value="P:detection of abiotic stimulus"/>
    <property type="evidence" value="ECO:0007669"/>
    <property type="project" value="UniProtKB-ARBA"/>
</dbReference>
<dbReference type="GO" id="GO:0016324">
    <property type="term" value="C:apical plasma membrane"/>
    <property type="evidence" value="ECO:0007669"/>
    <property type="project" value="UniProtKB-ARBA"/>
</dbReference>
<evidence type="ECO:0000256" key="18">
    <source>
        <dbReference type="PIRSR" id="PIRSR602077-1"/>
    </source>
</evidence>
<accession>A0A182TWX1</accession>
<evidence type="ECO:0000256" key="7">
    <source>
        <dbReference type="ARBA" id="ARBA00022723"/>
    </source>
</evidence>
<evidence type="ECO:0000256" key="21">
    <source>
        <dbReference type="SAM" id="MobiDB-lite"/>
    </source>
</evidence>
<dbReference type="SUPFAM" id="SSF81324">
    <property type="entry name" value="Voltage-gated potassium channels"/>
    <property type="match status" value="3"/>
</dbReference>
<reference evidence="25" key="1">
    <citation type="submission" date="2014-01" db="EMBL/GenBank/DDBJ databases">
        <title>The Genome Sequence of Anopheles melas CM1001059_A (V2).</title>
        <authorList>
            <consortium name="The Broad Institute Genomics Platform"/>
            <person name="Neafsey D.E."/>
            <person name="Besansky N."/>
            <person name="Howell P."/>
            <person name="Walton C."/>
            <person name="Young S.K."/>
            <person name="Zeng Q."/>
            <person name="Gargeya S."/>
            <person name="Fitzgerald M."/>
            <person name="Haas B."/>
            <person name="Abouelleil A."/>
            <person name="Allen A.W."/>
            <person name="Alvarado L."/>
            <person name="Arachchi H.M."/>
            <person name="Berlin A.M."/>
            <person name="Chapman S.B."/>
            <person name="Gainer-Dewar J."/>
            <person name="Goldberg J."/>
            <person name="Griggs A."/>
            <person name="Gujja S."/>
            <person name="Hansen M."/>
            <person name="Howarth C."/>
            <person name="Imamovic A."/>
            <person name="Ireland A."/>
            <person name="Larimer J."/>
            <person name="McCowan C."/>
            <person name="Murphy C."/>
            <person name="Pearson M."/>
            <person name="Poon T.W."/>
            <person name="Priest M."/>
            <person name="Roberts A."/>
            <person name="Saif S."/>
            <person name="Shea T."/>
            <person name="Sisk P."/>
            <person name="Sykes S."/>
            <person name="Wortman J."/>
            <person name="Nusbaum C."/>
            <person name="Birren B."/>
        </authorList>
    </citation>
    <scope>NUCLEOTIDE SEQUENCE [LARGE SCALE GENOMIC DNA]</scope>
    <source>
        <strain evidence="25">CM1001059</strain>
    </source>
</reference>
<keyword evidence="6 22" id="KW-0812">Transmembrane</keyword>
<feature type="coiled-coil region" evidence="20">
    <location>
        <begin position="259"/>
        <end position="293"/>
    </location>
</feature>
<evidence type="ECO:0000256" key="16">
    <source>
        <dbReference type="ARBA" id="ARBA00061395"/>
    </source>
</evidence>
<keyword evidence="5 19" id="KW-0107">Calcium channel</keyword>
<evidence type="ECO:0000256" key="22">
    <source>
        <dbReference type="SAM" id="Phobius"/>
    </source>
</evidence>
<dbReference type="VEuPathDB" id="VectorBase:AMEC009785"/>
<dbReference type="Gene3D" id="1.10.287.70">
    <property type="match status" value="2"/>
</dbReference>
<keyword evidence="9 18" id="KW-0106">Calcium</keyword>
<keyword evidence="13 22" id="KW-0472">Membrane</keyword>
<dbReference type="PRINTS" id="PR00167">
    <property type="entry name" value="CACHANNEL"/>
</dbReference>
<dbReference type="GO" id="GO:0019722">
    <property type="term" value="P:calcium-mediated signaling"/>
    <property type="evidence" value="ECO:0007669"/>
    <property type="project" value="UniProtKB-ARBA"/>
</dbReference>
<feature type="transmembrane region" description="Helical" evidence="22">
    <location>
        <begin position="159"/>
        <end position="181"/>
    </location>
</feature>
<dbReference type="Pfam" id="PF08763">
    <property type="entry name" value="Ca_chan_IQ"/>
    <property type="match status" value="1"/>
</dbReference>
<evidence type="ECO:0000256" key="6">
    <source>
        <dbReference type="ARBA" id="ARBA00022692"/>
    </source>
</evidence>
<keyword evidence="25" id="KW-1185">Reference proteome</keyword>
<evidence type="ECO:0000256" key="4">
    <source>
        <dbReference type="ARBA" id="ARBA00022568"/>
    </source>
</evidence>
<dbReference type="InterPro" id="IPR005821">
    <property type="entry name" value="Ion_trans_dom"/>
</dbReference>
<feature type="transmembrane region" description="Helical" evidence="22">
    <location>
        <begin position="64"/>
        <end position="82"/>
    </location>
</feature>
<keyword evidence="8" id="KW-0677">Repeat</keyword>
<dbReference type="EnsemblMetazoa" id="AMEC009785-RA">
    <property type="protein sequence ID" value="AMEC009785-PA"/>
    <property type="gene ID" value="AMEC009785"/>
</dbReference>
<keyword evidence="12" id="KW-0406">Ion transport</keyword>
<keyword evidence="3" id="KW-0597">Phosphoprotein</keyword>
<evidence type="ECO:0000256" key="3">
    <source>
        <dbReference type="ARBA" id="ARBA00022553"/>
    </source>
</evidence>
<dbReference type="GO" id="GO:0009581">
    <property type="term" value="P:detection of external stimulus"/>
    <property type="evidence" value="ECO:0007669"/>
    <property type="project" value="UniProtKB-ARBA"/>
</dbReference>
<reference evidence="24" key="2">
    <citation type="submission" date="2020-05" db="UniProtKB">
        <authorList>
            <consortium name="EnsemblMetazoa"/>
        </authorList>
    </citation>
    <scope>IDENTIFICATION</scope>
    <source>
        <strain evidence="24">CM1001059</strain>
    </source>
</reference>
<dbReference type="GO" id="GO:0098703">
    <property type="term" value="P:calcium ion import across plasma membrane"/>
    <property type="evidence" value="ECO:0007669"/>
    <property type="project" value="TreeGrafter"/>
</dbReference>
<evidence type="ECO:0000256" key="1">
    <source>
        <dbReference type="ARBA" id="ARBA00004141"/>
    </source>
</evidence>
<feature type="transmembrane region" description="Helical" evidence="22">
    <location>
        <begin position="409"/>
        <end position="430"/>
    </location>
</feature>
<dbReference type="GO" id="GO:0042045">
    <property type="term" value="P:epithelial fluid transport"/>
    <property type="evidence" value="ECO:0007669"/>
    <property type="project" value="UniProtKB-ARBA"/>
</dbReference>
<dbReference type="Proteomes" id="UP000075902">
    <property type="component" value="Unassembled WGS sequence"/>
</dbReference>
<evidence type="ECO:0000256" key="9">
    <source>
        <dbReference type="ARBA" id="ARBA00022837"/>
    </source>
</evidence>
<feature type="transmembrane region" description="Helical" evidence="22">
    <location>
        <begin position="235"/>
        <end position="259"/>
    </location>
</feature>
<feature type="compositionally biased region" description="Low complexity" evidence="21">
    <location>
        <begin position="301"/>
        <end position="312"/>
    </location>
</feature>
<evidence type="ECO:0000256" key="10">
    <source>
        <dbReference type="ARBA" id="ARBA00022882"/>
    </source>
</evidence>
<dbReference type="GO" id="GO:0005509">
    <property type="term" value="F:calcium ion binding"/>
    <property type="evidence" value="ECO:0007669"/>
    <property type="project" value="InterPro"/>
</dbReference>
<keyword evidence="20" id="KW-0175">Coiled coil</keyword>
<comment type="subcellular location">
    <subcellularLocation>
        <location evidence="1 19">Membrane</location>
        <topology evidence="1 19">Multi-pass membrane protein</topology>
    </subcellularLocation>
</comment>
<feature type="transmembrane region" description="Helical" evidence="22">
    <location>
        <begin position="439"/>
        <end position="457"/>
    </location>
</feature>
<dbReference type="Pfam" id="PF00520">
    <property type="entry name" value="Ion_trans"/>
    <property type="match status" value="4"/>
</dbReference>
<dbReference type="InterPro" id="IPR031649">
    <property type="entry name" value="GPHH_dom"/>
</dbReference>
<feature type="transmembrane region" description="Helical" evidence="22">
    <location>
        <begin position="825"/>
        <end position="849"/>
    </location>
</feature>
<evidence type="ECO:0000256" key="5">
    <source>
        <dbReference type="ARBA" id="ARBA00022673"/>
    </source>
</evidence>
<dbReference type="FunFam" id="1.20.120.350:FF:000001">
    <property type="entry name" value="Voltage-dependent L-type calcium channel subunit alpha"/>
    <property type="match status" value="1"/>
</dbReference>
<feature type="transmembrane region" description="Helical" evidence="22">
    <location>
        <begin position="370"/>
        <end position="389"/>
    </location>
</feature>
<dbReference type="Gene3D" id="1.20.120.350">
    <property type="entry name" value="Voltage-gated potassium channels. Chain C"/>
    <property type="match status" value="4"/>
</dbReference>
<dbReference type="GO" id="GO:0045202">
    <property type="term" value="C:synapse"/>
    <property type="evidence" value="ECO:0007669"/>
    <property type="project" value="GOC"/>
</dbReference>
<evidence type="ECO:0000256" key="12">
    <source>
        <dbReference type="ARBA" id="ARBA00023065"/>
    </source>
</evidence>
<evidence type="ECO:0000256" key="19">
    <source>
        <dbReference type="RuleBase" id="RU003808"/>
    </source>
</evidence>
<dbReference type="FunFam" id="1.10.238.10:FF:000063">
    <property type="entry name" value="Voltage-dependent N-type calcium channel subunit alpha"/>
    <property type="match status" value="1"/>
</dbReference>
<dbReference type="InterPro" id="IPR002077">
    <property type="entry name" value="VDCCAlpha1"/>
</dbReference>
<evidence type="ECO:0000256" key="2">
    <source>
        <dbReference type="ARBA" id="ARBA00022448"/>
    </source>
</evidence>
<dbReference type="GO" id="GO:0007268">
    <property type="term" value="P:chemical synaptic transmission"/>
    <property type="evidence" value="ECO:0007669"/>
    <property type="project" value="TreeGrafter"/>
</dbReference>
<proteinExistence type="inferred from homology"/>
<protein>
    <recommendedName>
        <fullName evidence="17">Voltage-dependent calcium channel type A subunit alpha-1</fullName>
    </recommendedName>
</protein>
<evidence type="ECO:0000259" key="23">
    <source>
        <dbReference type="PROSITE" id="PS50222"/>
    </source>
</evidence>
<comment type="similarity">
    <text evidence="16 19">Belongs to the calcium channel alpha-1 subunit (TC 1.A.1.11) family.</text>
</comment>
<dbReference type="FunFam" id="1.10.287.70:FF:000059">
    <property type="entry name" value="Voltage-dependent N-type calcium channel subunit alpha"/>
    <property type="match status" value="1"/>
</dbReference>
<feature type="domain" description="EF-hand" evidence="23">
    <location>
        <begin position="865"/>
        <end position="900"/>
    </location>
</feature>
<dbReference type="GO" id="GO:0016323">
    <property type="term" value="C:basolateral plasma membrane"/>
    <property type="evidence" value="ECO:0007669"/>
    <property type="project" value="UniProtKB-ARBA"/>
</dbReference>
<feature type="transmembrane region" description="Helical" evidence="22">
    <location>
        <begin position="690"/>
        <end position="714"/>
    </location>
</feature>
<dbReference type="AlphaFoldDB" id="A0A182TWX1"/>
<organism evidence="24 25">
    <name type="scientific">Anopheles melas</name>
    <dbReference type="NCBI Taxonomy" id="34690"/>
    <lineage>
        <taxon>Eukaryota</taxon>
        <taxon>Metazoa</taxon>
        <taxon>Ecdysozoa</taxon>
        <taxon>Arthropoda</taxon>
        <taxon>Hexapoda</taxon>
        <taxon>Insecta</taxon>
        <taxon>Pterygota</taxon>
        <taxon>Neoptera</taxon>
        <taxon>Endopterygota</taxon>
        <taxon>Diptera</taxon>
        <taxon>Nematocera</taxon>
        <taxon>Culicoidea</taxon>
        <taxon>Culicidae</taxon>
        <taxon>Anophelinae</taxon>
        <taxon>Anopheles</taxon>
    </lineage>
</organism>
<evidence type="ECO:0000256" key="17">
    <source>
        <dbReference type="ARBA" id="ARBA00069462"/>
    </source>
</evidence>
<dbReference type="InterPro" id="IPR050599">
    <property type="entry name" value="VDCC_alpha-1_subunit"/>
</dbReference>
<feature type="binding site" evidence="18">
    <location>
        <position position="591"/>
    </location>
    <ligand>
        <name>Ca(2+)</name>
        <dbReference type="ChEBI" id="CHEBI:29108"/>
    </ligand>
</feature>
<feature type="binding site" evidence="18">
    <location>
        <position position="213"/>
    </location>
    <ligand>
        <name>Ca(2+)</name>
        <dbReference type="ChEBI" id="CHEBI:29108"/>
    </ligand>
</feature>
<dbReference type="Pfam" id="PF16905">
    <property type="entry name" value="GPHH"/>
    <property type="match status" value="1"/>
</dbReference>
<evidence type="ECO:0000256" key="13">
    <source>
        <dbReference type="ARBA" id="ARBA00023136"/>
    </source>
</evidence>
<feature type="transmembrane region" description="Helical" evidence="22">
    <location>
        <begin position="34"/>
        <end position="52"/>
    </location>
</feature>
<dbReference type="GO" id="GO:0005891">
    <property type="term" value="C:voltage-gated calcium channel complex"/>
    <property type="evidence" value="ECO:0007669"/>
    <property type="project" value="InterPro"/>
</dbReference>
<keyword evidence="14" id="KW-0325">Glycoprotein</keyword>
<keyword evidence="2" id="KW-0813">Transport</keyword>
<evidence type="ECO:0000313" key="25">
    <source>
        <dbReference type="Proteomes" id="UP000075902"/>
    </source>
</evidence>
<feature type="transmembrane region" description="Helical" evidence="22">
    <location>
        <begin position="620"/>
        <end position="645"/>
    </location>
</feature>
<evidence type="ECO:0000256" key="15">
    <source>
        <dbReference type="ARBA" id="ARBA00023303"/>
    </source>
</evidence>
<dbReference type="InterPro" id="IPR027359">
    <property type="entry name" value="Volt_channel_dom_sf"/>
</dbReference>